<organism evidence="1 2">
    <name type="scientific">Streptomyces actuosus</name>
    <dbReference type="NCBI Taxonomy" id="1885"/>
    <lineage>
        <taxon>Bacteria</taxon>
        <taxon>Bacillati</taxon>
        <taxon>Actinomycetota</taxon>
        <taxon>Actinomycetes</taxon>
        <taxon>Kitasatosporales</taxon>
        <taxon>Streptomycetaceae</taxon>
        <taxon>Streptomyces</taxon>
    </lineage>
</organism>
<protein>
    <recommendedName>
        <fullName evidence="3">DUF397 domain-containing protein</fullName>
    </recommendedName>
</protein>
<evidence type="ECO:0008006" key="3">
    <source>
        <dbReference type="Google" id="ProtNLM"/>
    </source>
</evidence>
<sequence length="63" mass="6802">MDGITWEEPFCGEGASCFRLGTDPAGHAYIAIAGQEENRLTDTRDALRALILGIKDGKADHLL</sequence>
<reference evidence="1 2" key="1">
    <citation type="submission" date="2018-06" db="EMBL/GenBank/DDBJ databases">
        <title>The complete genome sequence of a nosiheptide producer Streptomyces actuosus ATCC 25421: deducing the ability of producing a new class III lantibiotics.</title>
        <authorList>
            <person name="Liu W."/>
            <person name="Sun F."/>
            <person name="Hu Y."/>
        </authorList>
    </citation>
    <scope>NUCLEOTIDE SEQUENCE [LARGE SCALE GENOMIC DNA]</scope>
    <source>
        <strain evidence="1 2">ATCC 25421</strain>
    </source>
</reference>
<evidence type="ECO:0000313" key="2">
    <source>
        <dbReference type="Proteomes" id="UP000247634"/>
    </source>
</evidence>
<dbReference type="AlphaFoldDB" id="A0A2U9PD28"/>
<evidence type="ECO:0000313" key="1">
    <source>
        <dbReference type="EMBL" id="AWT47770.1"/>
    </source>
</evidence>
<dbReference type="KEGG" id="sact:DMT42_24825"/>
<accession>A0A2U9PD28</accession>
<dbReference type="OrthoDB" id="4271010at2"/>
<dbReference type="EMBL" id="CP029788">
    <property type="protein sequence ID" value="AWT47770.1"/>
    <property type="molecule type" value="Genomic_DNA"/>
</dbReference>
<name>A0A2U9PD28_STRAS</name>
<proteinExistence type="predicted"/>
<gene>
    <name evidence="1" type="ORF">DMT42_24825</name>
</gene>
<keyword evidence="2" id="KW-1185">Reference proteome</keyword>
<dbReference type="Proteomes" id="UP000247634">
    <property type="component" value="Chromosome"/>
</dbReference>